<dbReference type="InterPro" id="IPR005467">
    <property type="entry name" value="His_kinase_dom"/>
</dbReference>
<dbReference type="PANTHER" id="PTHR45528:SF1">
    <property type="entry name" value="SENSOR HISTIDINE KINASE CPXA"/>
    <property type="match status" value="1"/>
</dbReference>
<evidence type="ECO:0000256" key="12">
    <source>
        <dbReference type="ARBA" id="ARBA00023012"/>
    </source>
</evidence>
<keyword evidence="9" id="KW-0418">Kinase</keyword>
<dbReference type="InterPro" id="IPR036890">
    <property type="entry name" value="HATPase_C_sf"/>
</dbReference>
<dbReference type="Proteomes" id="UP001236569">
    <property type="component" value="Unassembled WGS sequence"/>
</dbReference>
<keyword evidence="4" id="KW-1003">Cell membrane</keyword>
<dbReference type="InterPro" id="IPR036097">
    <property type="entry name" value="HisK_dim/P_sf"/>
</dbReference>
<evidence type="ECO:0000256" key="2">
    <source>
        <dbReference type="ARBA" id="ARBA00004651"/>
    </source>
</evidence>
<dbReference type="Gene3D" id="1.10.287.130">
    <property type="match status" value="1"/>
</dbReference>
<evidence type="ECO:0000256" key="10">
    <source>
        <dbReference type="ARBA" id="ARBA00022840"/>
    </source>
</evidence>
<keyword evidence="12" id="KW-0902">Two-component regulatory system</keyword>
<dbReference type="InterPro" id="IPR003594">
    <property type="entry name" value="HATPase_dom"/>
</dbReference>
<feature type="transmembrane region" description="Helical" evidence="14">
    <location>
        <begin position="156"/>
        <end position="175"/>
    </location>
</feature>
<dbReference type="PANTHER" id="PTHR45528">
    <property type="entry name" value="SENSOR HISTIDINE KINASE CPXA"/>
    <property type="match status" value="1"/>
</dbReference>
<dbReference type="SMART" id="SM00387">
    <property type="entry name" value="HATPase_c"/>
    <property type="match status" value="1"/>
</dbReference>
<keyword evidence="10 17" id="KW-0067">ATP-binding</keyword>
<dbReference type="SMART" id="SM00304">
    <property type="entry name" value="HAMP"/>
    <property type="match status" value="1"/>
</dbReference>
<evidence type="ECO:0000259" key="15">
    <source>
        <dbReference type="PROSITE" id="PS50109"/>
    </source>
</evidence>
<reference evidence="17 18" key="1">
    <citation type="submission" date="2023-05" db="EMBL/GenBank/DDBJ databases">
        <title>Novel species of genus Flectobacillus isolated from stream in China.</title>
        <authorList>
            <person name="Lu H."/>
        </authorList>
    </citation>
    <scope>NUCLEOTIDE SEQUENCE [LARGE SCALE GENOMIC DNA]</scope>
    <source>
        <strain evidence="17 18">DC10W</strain>
    </source>
</reference>
<feature type="domain" description="Histidine kinase" evidence="15">
    <location>
        <begin position="238"/>
        <end position="455"/>
    </location>
</feature>
<accession>A0ABT6YQ71</accession>
<comment type="caution">
    <text evidence="17">The sequence shown here is derived from an EMBL/GenBank/DDBJ whole genome shotgun (WGS) entry which is preliminary data.</text>
</comment>
<keyword evidence="8" id="KW-0547">Nucleotide-binding</keyword>
<dbReference type="InterPro" id="IPR004358">
    <property type="entry name" value="Sig_transdc_His_kin-like_C"/>
</dbReference>
<dbReference type="Pfam" id="PF00672">
    <property type="entry name" value="HAMP"/>
    <property type="match status" value="1"/>
</dbReference>
<evidence type="ECO:0000256" key="13">
    <source>
        <dbReference type="ARBA" id="ARBA00023136"/>
    </source>
</evidence>
<dbReference type="InterPro" id="IPR003660">
    <property type="entry name" value="HAMP_dom"/>
</dbReference>
<dbReference type="PRINTS" id="PR00344">
    <property type="entry name" value="BCTRLSENSOR"/>
</dbReference>
<dbReference type="EC" id="2.7.13.3" evidence="3"/>
<proteinExistence type="predicted"/>
<dbReference type="Gene3D" id="3.30.565.10">
    <property type="entry name" value="Histidine kinase-like ATPase, C-terminal domain"/>
    <property type="match status" value="1"/>
</dbReference>
<dbReference type="Gene3D" id="6.10.340.10">
    <property type="match status" value="1"/>
</dbReference>
<dbReference type="SUPFAM" id="SSF158472">
    <property type="entry name" value="HAMP domain-like"/>
    <property type="match status" value="1"/>
</dbReference>
<evidence type="ECO:0000259" key="16">
    <source>
        <dbReference type="PROSITE" id="PS50885"/>
    </source>
</evidence>
<organism evidence="17 18">
    <name type="scientific">Flectobacillus longus</name>
    <dbReference type="NCBI Taxonomy" id="2984207"/>
    <lineage>
        <taxon>Bacteria</taxon>
        <taxon>Pseudomonadati</taxon>
        <taxon>Bacteroidota</taxon>
        <taxon>Cytophagia</taxon>
        <taxon>Cytophagales</taxon>
        <taxon>Flectobacillaceae</taxon>
        <taxon>Flectobacillus</taxon>
    </lineage>
</organism>
<evidence type="ECO:0000256" key="3">
    <source>
        <dbReference type="ARBA" id="ARBA00012438"/>
    </source>
</evidence>
<dbReference type="PROSITE" id="PS50109">
    <property type="entry name" value="HIS_KIN"/>
    <property type="match status" value="1"/>
</dbReference>
<dbReference type="InterPro" id="IPR003661">
    <property type="entry name" value="HisK_dim/P_dom"/>
</dbReference>
<dbReference type="SUPFAM" id="SSF47384">
    <property type="entry name" value="Homodimeric domain of signal transducing histidine kinase"/>
    <property type="match status" value="1"/>
</dbReference>
<evidence type="ECO:0000256" key="9">
    <source>
        <dbReference type="ARBA" id="ARBA00022777"/>
    </source>
</evidence>
<dbReference type="GO" id="GO:0005524">
    <property type="term" value="F:ATP binding"/>
    <property type="evidence" value="ECO:0007669"/>
    <property type="project" value="UniProtKB-KW"/>
</dbReference>
<sequence length="462" mass="52571">MKTRTKMASIFFTSCLLTILLLGTAVYYSFNKYSHVDFDKRVQTRAIIASKYYLEKDTNKSEAYKMIREQFFEKLHKEKEMVIQITSTQALDYYSTKYHLPENFLKQIIVSGKATHRDGDLVYSGLRYSQGAKTSVVVVSAENYFTAHHLAYLRNVLLIAIGLGTLLTLYVSIYFSTHIFDPVKEITDKVRQISTDNIHLRLDEPTNNHEIGELASTFNQLLDRLETAFEIQKNFISNASHELGTPLTVIIGEADLALRKERTSEVYQEAIHNILTQAERLDHITKSLLFLAQSGYQGDKPTREIVRTDQLLWDVKETFDRLSPKNHIVVDLNEVPEDPKRLKIMGNRQLLLVAFSNIIGNACKYSHNKPVTISIKATDSEVILVIKDQGIGIPEEEISQIFNPFFRASNTQLFEGYGIGLPLSRNVIKMHNGQIKVDSQVGVGTTFTIRFSHILAKKTISV</sequence>
<dbReference type="EMBL" id="JASHID010000010">
    <property type="protein sequence ID" value="MDI9865599.1"/>
    <property type="molecule type" value="Genomic_DNA"/>
</dbReference>
<keyword evidence="6" id="KW-0808">Transferase</keyword>
<dbReference type="InterPro" id="IPR050398">
    <property type="entry name" value="HssS/ArlS-like"/>
</dbReference>
<dbReference type="SUPFAM" id="SSF55874">
    <property type="entry name" value="ATPase domain of HSP90 chaperone/DNA topoisomerase II/histidine kinase"/>
    <property type="match status" value="1"/>
</dbReference>
<protein>
    <recommendedName>
        <fullName evidence="3">histidine kinase</fullName>
        <ecNumber evidence="3">2.7.13.3</ecNumber>
    </recommendedName>
</protein>
<evidence type="ECO:0000256" key="5">
    <source>
        <dbReference type="ARBA" id="ARBA00022553"/>
    </source>
</evidence>
<comment type="subcellular location">
    <subcellularLocation>
        <location evidence="2">Cell membrane</location>
        <topology evidence="2">Multi-pass membrane protein</topology>
    </subcellularLocation>
</comment>
<dbReference type="Pfam" id="PF02518">
    <property type="entry name" value="HATPase_c"/>
    <property type="match status" value="1"/>
</dbReference>
<dbReference type="CDD" id="cd06225">
    <property type="entry name" value="HAMP"/>
    <property type="match status" value="1"/>
</dbReference>
<evidence type="ECO:0000256" key="7">
    <source>
        <dbReference type="ARBA" id="ARBA00022692"/>
    </source>
</evidence>
<evidence type="ECO:0000256" key="8">
    <source>
        <dbReference type="ARBA" id="ARBA00022741"/>
    </source>
</evidence>
<feature type="domain" description="HAMP" evidence="16">
    <location>
        <begin position="177"/>
        <end position="230"/>
    </location>
</feature>
<keyword evidence="7 14" id="KW-0812">Transmembrane</keyword>
<evidence type="ECO:0000256" key="4">
    <source>
        <dbReference type="ARBA" id="ARBA00022475"/>
    </source>
</evidence>
<comment type="catalytic activity">
    <reaction evidence="1">
        <text>ATP + protein L-histidine = ADP + protein N-phospho-L-histidine.</text>
        <dbReference type="EC" id="2.7.13.3"/>
    </reaction>
</comment>
<dbReference type="Pfam" id="PF00512">
    <property type="entry name" value="HisKA"/>
    <property type="match status" value="1"/>
</dbReference>
<keyword evidence="11 14" id="KW-1133">Transmembrane helix</keyword>
<evidence type="ECO:0000256" key="14">
    <source>
        <dbReference type="SAM" id="Phobius"/>
    </source>
</evidence>
<name>A0ABT6YQ71_9BACT</name>
<keyword evidence="5" id="KW-0597">Phosphoprotein</keyword>
<dbReference type="PROSITE" id="PS50885">
    <property type="entry name" value="HAMP"/>
    <property type="match status" value="1"/>
</dbReference>
<dbReference type="SMART" id="SM00388">
    <property type="entry name" value="HisKA"/>
    <property type="match status" value="1"/>
</dbReference>
<evidence type="ECO:0000256" key="11">
    <source>
        <dbReference type="ARBA" id="ARBA00022989"/>
    </source>
</evidence>
<keyword evidence="13 14" id="KW-0472">Membrane</keyword>
<dbReference type="CDD" id="cd00082">
    <property type="entry name" value="HisKA"/>
    <property type="match status" value="1"/>
</dbReference>
<keyword evidence="18" id="KW-1185">Reference proteome</keyword>
<evidence type="ECO:0000313" key="17">
    <source>
        <dbReference type="EMBL" id="MDI9865599.1"/>
    </source>
</evidence>
<evidence type="ECO:0000256" key="6">
    <source>
        <dbReference type="ARBA" id="ARBA00022679"/>
    </source>
</evidence>
<dbReference type="RefSeq" id="WP_283370572.1">
    <property type="nucleotide sequence ID" value="NZ_JASHID010000010.1"/>
</dbReference>
<gene>
    <name evidence="17" type="ORF">QM480_14745</name>
</gene>
<evidence type="ECO:0000256" key="1">
    <source>
        <dbReference type="ARBA" id="ARBA00000085"/>
    </source>
</evidence>
<evidence type="ECO:0000313" key="18">
    <source>
        <dbReference type="Proteomes" id="UP001236569"/>
    </source>
</evidence>